<proteinExistence type="predicted"/>
<comment type="caution">
    <text evidence="2">The sequence shown here is derived from an EMBL/GenBank/DDBJ whole genome shotgun (WGS) entry which is preliminary data.</text>
</comment>
<evidence type="ECO:0000313" key="2">
    <source>
        <dbReference type="EMBL" id="KAK4118752.1"/>
    </source>
</evidence>
<keyword evidence="3" id="KW-1185">Reference proteome</keyword>
<feature type="domain" description="F-box" evidence="1">
    <location>
        <begin position="9"/>
        <end position="58"/>
    </location>
</feature>
<organism evidence="2 3">
    <name type="scientific">Parathielavia appendiculata</name>
    <dbReference type="NCBI Taxonomy" id="2587402"/>
    <lineage>
        <taxon>Eukaryota</taxon>
        <taxon>Fungi</taxon>
        <taxon>Dikarya</taxon>
        <taxon>Ascomycota</taxon>
        <taxon>Pezizomycotina</taxon>
        <taxon>Sordariomycetes</taxon>
        <taxon>Sordariomycetidae</taxon>
        <taxon>Sordariales</taxon>
        <taxon>Chaetomiaceae</taxon>
        <taxon>Parathielavia</taxon>
    </lineage>
</organism>
<protein>
    <recommendedName>
        <fullName evidence="1">F-box domain-containing protein</fullName>
    </recommendedName>
</protein>
<dbReference type="AlphaFoldDB" id="A0AAN6TQG5"/>
<reference evidence="2" key="2">
    <citation type="submission" date="2023-05" db="EMBL/GenBank/DDBJ databases">
        <authorList>
            <consortium name="Lawrence Berkeley National Laboratory"/>
            <person name="Steindorff A."/>
            <person name="Hensen N."/>
            <person name="Bonometti L."/>
            <person name="Westerberg I."/>
            <person name="Brannstrom I.O."/>
            <person name="Guillou S."/>
            <person name="Cros-Aarteil S."/>
            <person name="Calhoun S."/>
            <person name="Haridas S."/>
            <person name="Kuo A."/>
            <person name="Mondo S."/>
            <person name="Pangilinan J."/>
            <person name="Riley R."/>
            <person name="Labutti K."/>
            <person name="Andreopoulos B."/>
            <person name="Lipzen A."/>
            <person name="Chen C."/>
            <person name="Yanf M."/>
            <person name="Daum C."/>
            <person name="Ng V."/>
            <person name="Clum A."/>
            <person name="Ohm R."/>
            <person name="Martin F."/>
            <person name="Silar P."/>
            <person name="Natvig D."/>
            <person name="Lalanne C."/>
            <person name="Gautier V."/>
            <person name="Ament-Velasquez S.L."/>
            <person name="Kruys A."/>
            <person name="Hutchinson M.I."/>
            <person name="Powell A.J."/>
            <person name="Barry K."/>
            <person name="Miller A.N."/>
            <person name="Grigoriev I.V."/>
            <person name="Debuchy R."/>
            <person name="Gladieux P."/>
            <person name="Thoren M.H."/>
            <person name="Johannesson H."/>
        </authorList>
    </citation>
    <scope>NUCLEOTIDE SEQUENCE</scope>
    <source>
        <strain evidence="2">CBS 731.68</strain>
    </source>
</reference>
<reference evidence="2" key="1">
    <citation type="journal article" date="2023" name="Mol. Phylogenet. Evol.">
        <title>Genome-scale phylogeny and comparative genomics of the fungal order Sordariales.</title>
        <authorList>
            <person name="Hensen N."/>
            <person name="Bonometti L."/>
            <person name="Westerberg I."/>
            <person name="Brannstrom I.O."/>
            <person name="Guillou S."/>
            <person name="Cros-Aarteil S."/>
            <person name="Calhoun S."/>
            <person name="Haridas S."/>
            <person name="Kuo A."/>
            <person name="Mondo S."/>
            <person name="Pangilinan J."/>
            <person name="Riley R."/>
            <person name="LaButti K."/>
            <person name="Andreopoulos B."/>
            <person name="Lipzen A."/>
            <person name="Chen C."/>
            <person name="Yan M."/>
            <person name="Daum C."/>
            <person name="Ng V."/>
            <person name="Clum A."/>
            <person name="Steindorff A."/>
            <person name="Ohm R.A."/>
            <person name="Martin F."/>
            <person name="Silar P."/>
            <person name="Natvig D.O."/>
            <person name="Lalanne C."/>
            <person name="Gautier V."/>
            <person name="Ament-Velasquez S.L."/>
            <person name="Kruys A."/>
            <person name="Hutchinson M.I."/>
            <person name="Powell A.J."/>
            <person name="Barry K."/>
            <person name="Miller A.N."/>
            <person name="Grigoriev I.V."/>
            <person name="Debuchy R."/>
            <person name="Gladieux P."/>
            <person name="Hiltunen Thoren M."/>
            <person name="Johannesson H."/>
        </authorList>
    </citation>
    <scope>NUCLEOTIDE SEQUENCE</scope>
    <source>
        <strain evidence="2">CBS 731.68</strain>
    </source>
</reference>
<dbReference type="EMBL" id="MU853260">
    <property type="protein sequence ID" value="KAK4118752.1"/>
    <property type="molecule type" value="Genomic_DNA"/>
</dbReference>
<name>A0AAN6TQG5_9PEZI</name>
<dbReference type="SUPFAM" id="SSF52047">
    <property type="entry name" value="RNI-like"/>
    <property type="match status" value="1"/>
</dbReference>
<dbReference type="Proteomes" id="UP001302602">
    <property type="component" value="Unassembled WGS sequence"/>
</dbReference>
<sequence>MTTVNPQVNSHLVQIPLEILIRITYFISTVDLGNVRLSCKSLEQSLFNFFSHEFFRKKQFMVTTESLQALVDISKHSTLSPCLKHVIISTDRPSSSWLPGISDEARVRLELALADHSSLLATGGLRDMLADAFTNLVNLETVDVRDFNSPSRNRDGSGTQWRSYGAVTLAAATEAPVVASRQGPRDDNYPTQLFSAVTAALAAAEARPRSLEVLLRTGTWAPFGLDDAAFYVLPRIETSMSTLLAGLQSLHLTLGLTNRATRMRPFMIQRFLSLAFNLTWLRLNFSRTDMADVQHLLQWLARKDSHDTAVSFDMRPVQLQHLERLDLGSATTETPVLIGLVAKFAPTLTSLYLRRVDLYDKDNDVVLNPKKINPWEKCLSVIARLPDLKLRVIDLSSVTHSCMGWKGAVTFKDENMRSHSTTWTCSTNQVSLAKAIAQAIEAMTAQWPQEPDPDAMDGT</sequence>
<evidence type="ECO:0000313" key="3">
    <source>
        <dbReference type="Proteomes" id="UP001302602"/>
    </source>
</evidence>
<dbReference type="GeneID" id="87826418"/>
<dbReference type="InterPro" id="IPR001810">
    <property type="entry name" value="F-box_dom"/>
</dbReference>
<dbReference type="RefSeq" id="XP_062642525.1">
    <property type="nucleotide sequence ID" value="XM_062789648.1"/>
</dbReference>
<dbReference type="PROSITE" id="PS50181">
    <property type="entry name" value="FBOX"/>
    <property type="match status" value="1"/>
</dbReference>
<evidence type="ECO:0000259" key="1">
    <source>
        <dbReference type="PROSITE" id="PS50181"/>
    </source>
</evidence>
<accession>A0AAN6TQG5</accession>
<gene>
    <name evidence="2" type="ORF">N657DRAFT_583041</name>
</gene>